<gene>
    <name evidence="1" type="ORF">OEA41_010775</name>
</gene>
<comment type="caution">
    <text evidence="1">The sequence shown here is derived from an EMBL/GenBank/DDBJ whole genome shotgun (WGS) entry which is preliminary data.</text>
</comment>
<evidence type="ECO:0000313" key="2">
    <source>
        <dbReference type="Proteomes" id="UP001276659"/>
    </source>
</evidence>
<sequence>MLMLIVGQEKSIRFSRPVNREETSAVQAAMDPETGYLQFRLKCAVFAISSKHTKYTTLPSPCDEGRHQTCLLTVLDDTATAAGAVYINSELTEGIVKIKQEFVALSQTTLSYGTDDPSWDPNTNQFLHPLADGQMPKIEKHGWRCESFSSTIESPKWTGWFDKRKYDPYRFWPLYYVLLVERKDGISYRLGIGKIRVDAFEPIASEQSITLG</sequence>
<organism evidence="1 2">
    <name type="scientific">Lepraria neglecta</name>
    <dbReference type="NCBI Taxonomy" id="209136"/>
    <lineage>
        <taxon>Eukaryota</taxon>
        <taxon>Fungi</taxon>
        <taxon>Dikarya</taxon>
        <taxon>Ascomycota</taxon>
        <taxon>Pezizomycotina</taxon>
        <taxon>Lecanoromycetes</taxon>
        <taxon>OSLEUM clade</taxon>
        <taxon>Lecanoromycetidae</taxon>
        <taxon>Lecanorales</taxon>
        <taxon>Lecanorineae</taxon>
        <taxon>Stereocaulaceae</taxon>
        <taxon>Lepraria</taxon>
    </lineage>
</organism>
<proteinExistence type="predicted"/>
<protein>
    <submittedName>
        <fullName evidence="1">Uncharacterized protein</fullName>
    </submittedName>
</protein>
<evidence type="ECO:0000313" key="1">
    <source>
        <dbReference type="EMBL" id="KAK3167648.1"/>
    </source>
</evidence>
<reference evidence="1" key="1">
    <citation type="submission" date="2022-11" db="EMBL/GenBank/DDBJ databases">
        <title>Chromosomal genome sequence assembly and mating type (MAT) locus characterization of the leprose asexual lichenized fungus Lepraria neglecta (Nyl.) Erichsen.</title>
        <authorList>
            <person name="Allen J.L."/>
            <person name="Pfeffer B."/>
        </authorList>
    </citation>
    <scope>NUCLEOTIDE SEQUENCE</scope>
    <source>
        <strain evidence="1">Allen 5258</strain>
    </source>
</reference>
<accession>A0AAD9Z1E5</accession>
<dbReference type="Proteomes" id="UP001276659">
    <property type="component" value="Unassembled WGS sequence"/>
</dbReference>
<name>A0AAD9Z1E5_9LECA</name>
<dbReference type="AlphaFoldDB" id="A0AAD9Z1E5"/>
<keyword evidence="2" id="KW-1185">Reference proteome</keyword>
<dbReference type="EMBL" id="JASNWA010000011">
    <property type="protein sequence ID" value="KAK3167648.1"/>
    <property type="molecule type" value="Genomic_DNA"/>
</dbReference>